<keyword evidence="1" id="KW-0812">Transmembrane</keyword>
<evidence type="ECO:0000313" key="2">
    <source>
        <dbReference type="EMBL" id="VDM15737.1"/>
    </source>
</evidence>
<accession>A0A3P7EH60</accession>
<evidence type="ECO:0000256" key="1">
    <source>
        <dbReference type="SAM" id="Phobius"/>
    </source>
</evidence>
<dbReference type="EMBL" id="UYWW01008388">
    <property type="protein sequence ID" value="VDM15737.1"/>
    <property type="molecule type" value="Genomic_DNA"/>
</dbReference>
<keyword evidence="1" id="KW-1133">Transmembrane helix</keyword>
<protein>
    <submittedName>
        <fullName evidence="2">Uncharacterized protein</fullName>
    </submittedName>
</protein>
<evidence type="ECO:0000313" key="3">
    <source>
        <dbReference type="Proteomes" id="UP000270924"/>
    </source>
</evidence>
<keyword evidence="3" id="KW-1185">Reference proteome</keyword>
<dbReference type="OMA" id="QLFHIND"/>
<proteinExistence type="predicted"/>
<dbReference type="AlphaFoldDB" id="A0A3P7EH60"/>
<organism evidence="2 3">
    <name type="scientific">Wuchereria bancrofti</name>
    <dbReference type="NCBI Taxonomy" id="6293"/>
    <lineage>
        <taxon>Eukaryota</taxon>
        <taxon>Metazoa</taxon>
        <taxon>Ecdysozoa</taxon>
        <taxon>Nematoda</taxon>
        <taxon>Chromadorea</taxon>
        <taxon>Rhabditida</taxon>
        <taxon>Spirurina</taxon>
        <taxon>Spiruromorpha</taxon>
        <taxon>Filarioidea</taxon>
        <taxon>Onchocercidae</taxon>
        <taxon>Wuchereria</taxon>
    </lineage>
</organism>
<reference evidence="2 3" key="1">
    <citation type="submission" date="2018-11" db="EMBL/GenBank/DDBJ databases">
        <authorList>
            <consortium name="Pathogen Informatics"/>
        </authorList>
    </citation>
    <scope>NUCLEOTIDE SEQUENCE [LARGE SCALE GENOMIC DNA]</scope>
</reference>
<name>A0A3P7EH60_WUCBA</name>
<gene>
    <name evidence="2" type="ORF">WBA_LOCUS9065</name>
</gene>
<dbReference type="InParanoid" id="A0A3P7EH60"/>
<sequence length="101" mass="12201">MHFNFVQKYISQFFEHYILLIIHYPWLFISIPILLTVTLSIGLQYQQNAFIKDELSQYIPINAQAGKELQQLDELFHIDDFDPFYATRRLLIHLYFLIYLS</sequence>
<dbReference type="Proteomes" id="UP000270924">
    <property type="component" value="Unassembled WGS sequence"/>
</dbReference>
<dbReference type="OrthoDB" id="6510177at2759"/>
<feature type="transmembrane region" description="Helical" evidence="1">
    <location>
        <begin position="20"/>
        <end position="43"/>
    </location>
</feature>
<keyword evidence="1" id="KW-0472">Membrane</keyword>